<keyword evidence="1" id="KW-0472">Membrane</keyword>
<protein>
    <submittedName>
        <fullName evidence="2">Probable membrane protein Cj0124c</fullName>
    </submittedName>
</protein>
<evidence type="ECO:0000313" key="2">
    <source>
        <dbReference type="EMBL" id="SFV62164.1"/>
    </source>
</evidence>
<dbReference type="AlphaFoldDB" id="A0A1W1C8U8"/>
<keyword evidence="1" id="KW-0812">Transmembrane</keyword>
<gene>
    <name evidence="2" type="ORF">MNB_SV-6-365</name>
</gene>
<evidence type="ECO:0000256" key="1">
    <source>
        <dbReference type="SAM" id="Phobius"/>
    </source>
</evidence>
<organism evidence="2">
    <name type="scientific">hydrothermal vent metagenome</name>
    <dbReference type="NCBI Taxonomy" id="652676"/>
    <lineage>
        <taxon>unclassified sequences</taxon>
        <taxon>metagenomes</taxon>
        <taxon>ecological metagenomes</taxon>
    </lineage>
</organism>
<keyword evidence="1" id="KW-1133">Transmembrane helix</keyword>
<dbReference type="EMBL" id="FPHC01000065">
    <property type="protein sequence ID" value="SFV62164.1"/>
    <property type="molecule type" value="Genomic_DNA"/>
</dbReference>
<proteinExistence type="predicted"/>
<sequence length="345" mass="40488">MRISLYFFSSVILIGLTGAYIHTLNLGNHVHKIFGQNIDLPAAVWIVLPMVVLAFFSILHMVYYSMMNYLSNKKWLKDTDTLKDALYWSLLKEPKEHKYLTKELRSNGNLFSKATIDFKGSTEGMSEKFIDIIALIKDIERGEYIDLKEKKLEKKLSRENPIYVKNLLNRLDVDQKYVEDVLQSTSNQDKRVVKKALEIFSANETFLKAKKYVKVFDIENFFTMVDRAASGEDVGMDEEVLKFFVAELPFTCREYMHLARVCVKKFSPDTNLKMFKEFRKKDENANQSYLYLLFEYELLDNIEEFLSEHGESDYIRFRALFTLKKMNNKYNVENMVSSYAVCNEN</sequence>
<reference evidence="2" key="1">
    <citation type="submission" date="2016-10" db="EMBL/GenBank/DDBJ databases">
        <authorList>
            <person name="de Groot N.N."/>
        </authorList>
    </citation>
    <scope>NUCLEOTIDE SEQUENCE</scope>
</reference>
<accession>A0A1W1C8U8</accession>
<name>A0A1W1C8U8_9ZZZZ</name>
<feature type="transmembrane region" description="Helical" evidence="1">
    <location>
        <begin position="43"/>
        <end position="64"/>
    </location>
</feature>